<dbReference type="EMBL" id="JPQT01000097">
    <property type="protein sequence ID" value="KFE52416.1"/>
    <property type="molecule type" value="Genomic_DNA"/>
</dbReference>
<sequence>MQCATDEIADAQRLAQQTLGRCLLRIQQYEKLLKKMVTFSKLQGSLSEILSVQEQRAASVQSMTLGQLMHLLTDDYLMTGEAHDSGEISHDLIGPDWFRFQARMLLTEERYHETRSALKELVGLRNLLVHNFIDRFDLWSLDGCKQAQVFLEESYESVAGHHLELIEWAKSMDAARTQLHFAALDFVDGVGQDGSVAWPQNGLTDSLLEAEEAIAQDGWTRLLDAIKWCAENHPSQALRRYKCASWREVIHKSGLFEIRKTVDSERMTSVHYRSLPPKG</sequence>
<dbReference type="PATRIC" id="fig|317.174.peg.1687"/>
<evidence type="ECO:0000313" key="1">
    <source>
        <dbReference type="EMBL" id="KFE52416.1"/>
    </source>
</evidence>
<comment type="caution">
    <text evidence="1">The sequence shown here is derived from an EMBL/GenBank/DDBJ whole genome shotgun (WGS) entry which is preliminary data.</text>
</comment>
<name>A0A085VAF3_PSESX</name>
<organism evidence="1 2">
    <name type="scientific">Pseudomonas syringae</name>
    <dbReference type="NCBI Taxonomy" id="317"/>
    <lineage>
        <taxon>Bacteria</taxon>
        <taxon>Pseudomonadati</taxon>
        <taxon>Pseudomonadota</taxon>
        <taxon>Gammaproteobacteria</taxon>
        <taxon>Pseudomonadales</taxon>
        <taxon>Pseudomonadaceae</taxon>
        <taxon>Pseudomonas</taxon>
    </lineage>
</organism>
<reference evidence="1 2" key="1">
    <citation type="submission" date="2014-07" db="EMBL/GenBank/DDBJ databases">
        <title>Draft Genome Sequences of Environmental Pseudomonas syringae strains.</title>
        <authorList>
            <person name="Baltrus D.A."/>
            <person name="Berge O."/>
            <person name="Morris C."/>
        </authorList>
    </citation>
    <scope>NUCLEOTIDE SEQUENCE [LARGE SCALE GENOMIC DNA]</scope>
    <source>
        <strain evidence="1 2">CEB003</strain>
    </source>
</reference>
<protein>
    <recommendedName>
        <fullName evidence="3">HTH OST-type domain-containing protein</fullName>
    </recommendedName>
</protein>
<proteinExistence type="predicted"/>
<accession>A0A085VAF3</accession>
<gene>
    <name evidence="1" type="ORF">IV02_08260</name>
</gene>
<evidence type="ECO:0008006" key="3">
    <source>
        <dbReference type="Google" id="ProtNLM"/>
    </source>
</evidence>
<evidence type="ECO:0000313" key="2">
    <source>
        <dbReference type="Proteomes" id="UP000028643"/>
    </source>
</evidence>
<dbReference type="AlphaFoldDB" id="A0A085VAF3"/>
<dbReference type="CDD" id="cd10146">
    <property type="entry name" value="LabA_like_C"/>
    <property type="match status" value="1"/>
</dbReference>
<dbReference type="Proteomes" id="UP000028643">
    <property type="component" value="Unassembled WGS sequence"/>
</dbReference>
<dbReference type="RefSeq" id="WP_047573650.1">
    <property type="nucleotide sequence ID" value="NZ_JPQT01000097.1"/>
</dbReference>